<evidence type="ECO:0000256" key="4">
    <source>
        <dbReference type="ARBA" id="ARBA00023136"/>
    </source>
</evidence>
<feature type="non-terminal residue" evidence="6">
    <location>
        <position position="1"/>
    </location>
</feature>
<name>A0ABP0HTA1_9DINO</name>
<protein>
    <submittedName>
        <fullName evidence="6">Uncharacterized protein</fullName>
    </submittedName>
</protein>
<proteinExistence type="predicted"/>
<evidence type="ECO:0000256" key="2">
    <source>
        <dbReference type="ARBA" id="ARBA00022692"/>
    </source>
</evidence>
<feature type="transmembrane region" description="Helical" evidence="5">
    <location>
        <begin position="120"/>
        <end position="137"/>
    </location>
</feature>
<dbReference type="EMBL" id="CAXAMM010001586">
    <property type="protein sequence ID" value="CAK8992619.1"/>
    <property type="molecule type" value="Genomic_DNA"/>
</dbReference>
<sequence length="240" mass="26869">ENGKACEEKSENEVADLTGEYLNICLLLVLYTLQGIPMGISGVLPLILKEKKVSYNDLGTFSLNSYPFSLKILWAPVVDAAYFNRIGRRKTWLIPTQFAIGVVMMVLSQRLDSLLYVEEPHITTLTCLFFLLYLLCATQATSNAIGQTLGYAIGFTGFMALEHFQLMTLSEFLLIWGMIFIVATLLVGLLKSEGAIPPEDEPESISTAYRNMFKILRLHPVRLLMLLLATWKFPFAVSDG</sequence>
<keyword evidence="2 5" id="KW-0812">Transmembrane</keyword>
<feature type="transmembrane region" description="Helical" evidence="5">
    <location>
        <begin position="149"/>
        <end position="166"/>
    </location>
</feature>
<reference evidence="6 7" key="1">
    <citation type="submission" date="2024-02" db="EMBL/GenBank/DDBJ databases">
        <authorList>
            <person name="Chen Y."/>
            <person name="Shah S."/>
            <person name="Dougan E. K."/>
            <person name="Thang M."/>
            <person name="Chan C."/>
        </authorList>
    </citation>
    <scope>NUCLEOTIDE SEQUENCE [LARGE SCALE GENOMIC DNA]</scope>
</reference>
<gene>
    <name evidence="6" type="ORF">SCF082_LOCUS3168</name>
</gene>
<feature type="transmembrane region" description="Helical" evidence="5">
    <location>
        <begin position="172"/>
        <end position="190"/>
    </location>
</feature>
<dbReference type="Pfam" id="PF13000">
    <property type="entry name" value="Acatn"/>
    <property type="match status" value="1"/>
</dbReference>
<feature type="transmembrane region" description="Helical" evidence="5">
    <location>
        <begin position="21"/>
        <end position="48"/>
    </location>
</feature>
<dbReference type="PANTHER" id="PTHR12778">
    <property type="entry name" value="SOLUTE CARRIER FAMILY 33 ACETYL-COA TRANSPORTER -RELATED"/>
    <property type="match status" value="1"/>
</dbReference>
<dbReference type="InterPro" id="IPR004752">
    <property type="entry name" value="AmpG_permease/AT-1"/>
</dbReference>
<evidence type="ECO:0000256" key="5">
    <source>
        <dbReference type="SAM" id="Phobius"/>
    </source>
</evidence>
<evidence type="ECO:0000256" key="1">
    <source>
        <dbReference type="ARBA" id="ARBA00004141"/>
    </source>
</evidence>
<comment type="caution">
    <text evidence="6">The sequence shown here is derived from an EMBL/GenBank/DDBJ whole genome shotgun (WGS) entry which is preliminary data.</text>
</comment>
<dbReference type="PANTHER" id="PTHR12778:SF9">
    <property type="entry name" value="ACETYL-COENZYME A TRANSPORTER 1"/>
    <property type="match status" value="1"/>
</dbReference>
<evidence type="ECO:0000256" key="3">
    <source>
        <dbReference type="ARBA" id="ARBA00022989"/>
    </source>
</evidence>
<comment type="subcellular location">
    <subcellularLocation>
        <location evidence="1">Membrane</location>
        <topology evidence="1">Multi-pass membrane protein</topology>
    </subcellularLocation>
</comment>
<accession>A0ABP0HTA1</accession>
<keyword evidence="3 5" id="KW-1133">Transmembrane helix</keyword>
<feature type="non-terminal residue" evidence="6">
    <location>
        <position position="240"/>
    </location>
</feature>
<keyword evidence="7" id="KW-1185">Reference proteome</keyword>
<dbReference type="InterPro" id="IPR024371">
    <property type="entry name" value="AcetylCoA_trans_1-like"/>
</dbReference>
<evidence type="ECO:0000313" key="7">
    <source>
        <dbReference type="Proteomes" id="UP001642464"/>
    </source>
</evidence>
<feature type="transmembrane region" description="Helical" evidence="5">
    <location>
        <begin position="220"/>
        <end position="237"/>
    </location>
</feature>
<evidence type="ECO:0000313" key="6">
    <source>
        <dbReference type="EMBL" id="CAK8992619.1"/>
    </source>
</evidence>
<keyword evidence="4 5" id="KW-0472">Membrane</keyword>
<organism evidence="6 7">
    <name type="scientific">Durusdinium trenchii</name>
    <dbReference type="NCBI Taxonomy" id="1381693"/>
    <lineage>
        <taxon>Eukaryota</taxon>
        <taxon>Sar</taxon>
        <taxon>Alveolata</taxon>
        <taxon>Dinophyceae</taxon>
        <taxon>Suessiales</taxon>
        <taxon>Symbiodiniaceae</taxon>
        <taxon>Durusdinium</taxon>
    </lineage>
</organism>
<dbReference type="Proteomes" id="UP001642464">
    <property type="component" value="Unassembled WGS sequence"/>
</dbReference>
<feature type="transmembrane region" description="Helical" evidence="5">
    <location>
        <begin position="92"/>
        <end position="108"/>
    </location>
</feature>